<dbReference type="SUPFAM" id="SSF103473">
    <property type="entry name" value="MFS general substrate transporter"/>
    <property type="match status" value="1"/>
</dbReference>
<dbReference type="PANTHER" id="PTHR37994:SF3">
    <property type="entry name" value="ER TRANSPORTER 6TM N-TERMINAL DOMAIN-CONTAINING PROTEIN"/>
    <property type="match status" value="1"/>
</dbReference>
<keyword evidence="2 6" id="KW-0812">Transmembrane</keyword>
<feature type="transmembrane region" description="Helical" evidence="6">
    <location>
        <begin position="115"/>
        <end position="139"/>
    </location>
</feature>
<dbReference type="InterPro" id="IPR018820">
    <property type="entry name" value="BRE4-related_DUF2421"/>
</dbReference>
<feature type="transmembrane region" description="Helical" evidence="6">
    <location>
        <begin position="728"/>
        <end position="749"/>
    </location>
</feature>
<feature type="transmembrane region" description="Helical" evidence="6">
    <location>
        <begin position="682"/>
        <end position="699"/>
    </location>
</feature>
<feature type="transmembrane region" description="Helical" evidence="6">
    <location>
        <begin position="379"/>
        <end position="403"/>
    </location>
</feature>
<feature type="transmembrane region" description="Helical" evidence="6">
    <location>
        <begin position="865"/>
        <end position="888"/>
    </location>
</feature>
<feature type="transmembrane region" description="Helical" evidence="6">
    <location>
        <begin position="1285"/>
        <end position="1305"/>
    </location>
</feature>
<dbReference type="Gene3D" id="1.20.1250.20">
    <property type="entry name" value="MFS general substrate transporter like domains"/>
    <property type="match status" value="1"/>
</dbReference>
<feature type="transmembrane region" description="Helical" evidence="6">
    <location>
        <begin position="477"/>
        <end position="503"/>
    </location>
</feature>
<evidence type="ECO:0000313" key="9">
    <source>
        <dbReference type="Proteomes" id="UP000078397"/>
    </source>
</evidence>
<dbReference type="InterPro" id="IPR036259">
    <property type="entry name" value="MFS_trans_sf"/>
</dbReference>
<dbReference type="GO" id="GO:0022857">
    <property type="term" value="F:transmembrane transporter activity"/>
    <property type="evidence" value="ECO:0007669"/>
    <property type="project" value="InterPro"/>
</dbReference>
<organism evidence="8 9">
    <name type="scientific">Pochonia chlamydosporia 170</name>
    <dbReference type="NCBI Taxonomy" id="1380566"/>
    <lineage>
        <taxon>Eukaryota</taxon>
        <taxon>Fungi</taxon>
        <taxon>Dikarya</taxon>
        <taxon>Ascomycota</taxon>
        <taxon>Pezizomycotina</taxon>
        <taxon>Sordariomycetes</taxon>
        <taxon>Hypocreomycetidae</taxon>
        <taxon>Hypocreales</taxon>
        <taxon>Clavicipitaceae</taxon>
        <taxon>Pochonia</taxon>
    </lineage>
</organism>
<evidence type="ECO:0000256" key="6">
    <source>
        <dbReference type="SAM" id="Phobius"/>
    </source>
</evidence>
<dbReference type="InterPro" id="IPR020846">
    <property type="entry name" value="MFS_dom"/>
</dbReference>
<feature type="transmembrane region" description="Helical" evidence="6">
    <location>
        <begin position="1334"/>
        <end position="1353"/>
    </location>
</feature>
<dbReference type="Pfam" id="PF07690">
    <property type="entry name" value="MFS_1"/>
    <property type="match status" value="1"/>
</dbReference>
<comment type="subcellular location">
    <subcellularLocation>
        <location evidence="1">Membrane</location>
        <topology evidence="1">Multi-pass membrane protein</topology>
    </subcellularLocation>
</comment>
<keyword evidence="4 6" id="KW-0472">Membrane</keyword>
<feature type="transmembrane region" description="Helical" evidence="6">
    <location>
        <begin position="1312"/>
        <end position="1328"/>
    </location>
</feature>
<reference evidence="8 9" key="1">
    <citation type="journal article" date="2016" name="PLoS Pathog.">
        <title>Biosynthesis of antibiotic leucinostatins in bio-control fungus Purpureocillium lilacinum and their inhibition on phytophthora revealed by genome mining.</title>
        <authorList>
            <person name="Wang G."/>
            <person name="Liu Z."/>
            <person name="Lin R."/>
            <person name="Li E."/>
            <person name="Mao Z."/>
            <person name="Ling J."/>
            <person name="Yang Y."/>
            <person name="Yin W.B."/>
            <person name="Xie B."/>
        </authorList>
    </citation>
    <scope>NUCLEOTIDE SEQUENCE [LARGE SCALE GENOMIC DNA]</scope>
    <source>
        <strain evidence="8">170</strain>
    </source>
</reference>
<evidence type="ECO:0000256" key="3">
    <source>
        <dbReference type="ARBA" id="ARBA00022989"/>
    </source>
</evidence>
<evidence type="ECO:0000256" key="1">
    <source>
        <dbReference type="ARBA" id="ARBA00004141"/>
    </source>
</evidence>
<evidence type="ECO:0000256" key="5">
    <source>
        <dbReference type="SAM" id="MobiDB-lite"/>
    </source>
</evidence>
<feature type="transmembrane region" description="Helical" evidence="6">
    <location>
        <begin position="1360"/>
        <end position="1378"/>
    </location>
</feature>
<feature type="transmembrane region" description="Helical" evidence="6">
    <location>
        <begin position="804"/>
        <end position="821"/>
    </location>
</feature>
<dbReference type="PANTHER" id="PTHR37994">
    <property type="entry name" value="ARAE_2_N DOMAIN-CONTAINING PROTEIN-RELATED"/>
    <property type="match status" value="1"/>
</dbReference>
<feature type="transmembrane region" description="Helical" evidence="6">
    <location>
        <begin position="1398"/>
        <end position="1418"/>
    </location>
</feature>
<dbReference type="Proteomes" id="UP000078397">
    <property type="component" value="Unassembled WGS sequence"/>
</dbReference>
<dbReference type="OrthoDB" id="2274698at2759"/>
<feature type="transmembrane region" description="Helical" evidence="6">
    <location>
        <begin position="212"/>
        <end position="237"/>
    </location>
</feature>
<dbReference type="RefSeq" id="XP_022284363.1">
    <property type="nucleotide sequence ID" value="XM_022428573.1"/>
</dbReference>
<dbReference type="KEGG" id="pchm:VFPPC_07611"/>
<sequence length="1641" mass="178416">MSSETLTHPTLSNNLASNVGGIVSSLQDDNEDVITPSQDFQSRITSPKPSIGSRNHQQPRRLTRDVNEDPILGVELGRIRSRQADAVTLQPDLPQAQSSQTNLISQSVPPELPNLLAEVIFVLVCTAGQVIFALTLGHIVVNQFAFRDALDIVSAQTPWLLGSSALASGLSIIIFGPLADLAPPKPLMVGAFLWEAVWNAVTAVAISPRLKILFFVARAMQGLAVGVLVSTSMSILGRVYNPGIRKTRVFSMMAAGAPFGYWIGCIQGGLLTAHLPWIFGSTSIFLGLCALAAQLTIPKLRPANDSTNAATNAPSIRQFDYIGALLASLGCGLVLFGLTQGSAVDWNPYTYSMIIVGFLSIVGFYFVERRVARPLIPNALWRTPGFAALLLSYTFGFGAYGGAWQFYAIQFWQRYQGASPLTAALYLLPNAIVGVLAAWIVSKTLHVVPGHWIFATSMICFGLGPVFFLPQNPNSSYWALSFPGVVLATFGPDLSFAAATIFITSSVPRSYQGSAGALLLTVQNLTLAIVTSVADSIGLKVDQLPSGEMGLEGMRAVWWFGLAAALVGALITITMERTVILVEKCIASHPRISQRSTRNAWSGSGEEPKLVCILNNNPSAGLSTIRFIERVMTGVNSPRSQPAQSNGADDETLAELKRPTRQPSKWKLPGWLNHFNANDLKVAFRCWVAVWVATILMLINPALKNIGIATFFSAIVLYIVPPAGILMVYLLASLSLLLGMCLAWAWGLLSMKAALAVRPDDETQALLQSLRQQAATIGNQTGQSPAAIAQELIYNGFMLDARVIAIYFVMCCVFIYVLARLRYANGKLVLLQLFGTIVIDVFLLTGPILTKFNAKLAQVLVKPGAIGIGLGAACCLLVFPQSTSYVVLGQMEQLIRMVEAPLDSTRRYFAGDETLGDAELRASKGAIIGLFKSMEPALAFLPLDLSRGRWNTDDVKSLQGRVRDAIAAGLFLLDFHIARVSAAARAQKLTTAQPTPEVISPGDISDEKEKEGGNMTFYTGLVDALKSPEQSSIRQGLLETLKGTTAEVLEVNSRAIKVAAETVHTINTGRWYFSSSRTKRLNLLKEELADLRSKLQCARESCVVSTNDAVLGAHADLFDEHGQLKNRKDTNPLSFNGIILSMVLEERIVGTAAATEGILDQILELLELRTKTRIWIPSRLRYAVSWLFSGHIAAPVAGASTTPAEDPDDILEQTEETHRRLRLVSKGTAAPKKRRGFLTRGIIGFYKWFTNPGGMYALRMVVVTIATSIPAVLPNTAGFFYREKGIWAVIMAQTCLLMYMADFTFSLVSRGLGTVLGGALALVAWYAGSGNGISNPYGLGATTAVISFILMWWRIYLPPAFAQASIMTAATFVLILGFSWDQHHIVQYGLPGVGYVAFWKRLVTVLVGFAAALIVQIFPRPPSATRYVCKTLANTVRSLNDHYALLVSQWAHSDRDGQNLGAAAAAEKITFKVAETLMDLTGAISLLKVEISTTHFDQKILFTTREHCNRMNQCLGKLLVLSSTLPKHLQNRLTKTVGIIDDNVVGNIMAVLTIIESSLRTGAPLPQRLPAPLVQSCFVAWYAQHERAELNTDLIKSEDYRKYCVAVSAYMTFLSTVDDLVEALKEALGEAHVVHHWEEAV</sequence>
<feature type="region of interest" description="Disordered" evidence="5">
    <location>
        <begin position="32"/>
        <end position="67"/>
    </location>
</feature>
<dbReference type="Pfam" id="PF10334">
    <property type="entry name" value="BRE4"/>
    <property type="match status" value="1"/>
</dbReference>
<feature type="transmembrane region" description="Helical" evidence="6">
    <location>
        <begin position="249"/>
        <end position="271"/>
    </location>
</feature>
<feature type="transmembrane region" description="Helical" evidence="6">
    <location>
        <begin position="277"/>
        <end position="297"/>
    </location>
</feature>
<keyword evidence="9" id="KW-1185">Reference proteome</keyword>
<evidence type="ECO:0000259" key="7">
    <source>
        <dbReference type="PROSITE" id="PS50850"/>
    </source>
</evidence>
<feature type="transmembrane region" description="Helical" evidence="6">
    <location>
        <begin position="318"/>
        <end position="337"/>
    </location>
</feature>
<dbReference type="GeneID" id="28850437"/>
<dbReference type="Pfam" id="PF10337">
    <property type="entry name" value="ArAE_2_N"/>
    <property type="match status" value="1"/>
</dbReference>
<evidence type="ECO:0000256" key="2">
    <source>
        <dbReference type="ARBA" id="ARBA00022692"/>
    </source>
</evidence>
<feature type="transmembrane region" description="Helical" evidence="6">
    <location>
        <begin position="159"/>
        <end position="179"/>
    </location>
</feature>
<gene>
    <name evidence="8" type="ORF">VFPPC_07611</name>
</gene>
<proteinExistence type="predicted"/>
<feature type="domain" description="Major facilitator superfamily (MFS) profile" evidence="7">
    <location>
        <begin position="121"/>
        <end position="580"/>
    </location>
</feature>
<feature type="transmembrane region" description="Helical" evidence="6">
    <location>
        <begin position="349"/>
        <end position="367"/>
    </location>
</feature>
<feature type="transmembrane region" description="Helical" evidence="6">
    <location>
        <begin position="423"/>
        <end position="441"/>
    </location>
</feature>
<comment type="caution">
    <text evidence="8">The sequence shown here is derived from an EMBL/GenBank/DDBJ whole genome shotgun (WGS) entry which is preliminary data.</text>
</comment>
<evidence type="ECO:0000256" key="4">
    <source>
        <dbReference type="ARBA" id="ARBA00023136"/>
    </source>
</evidence>
<dbReference type="PROSITE" id="PS50850">
    <property type="entry name" value="MFS"/>
    <property type="match status" value="1"/>
</dbReference>
<feature type="transmembrane region" description="Helical" evidence="6">
    <location>
        <begin position="1256"/>
        <end position="1273"/>
    </location>
</feature>
<protein>
    <submittedName>
        <fullName evidence="8">Protein (Fungal and plant)</fullName>
    </submittedName>
</protein>
<dbReference type="Pfam" id="PF13515">
    <property type="entry name" value="FUSC_2"/>
    <property type="match status" value="1"/>
</dbReference>
<name>A0A179FKC3_METCM</name>
<keyword evidence="3 6" id="KW-1133">Transmembrane helix</keyword>
<feature type="transmembrane region" description="Helical" evidence="6">
    <location>
        <begin position="515"/>
        <end position="537"/>
    </location>
</feature>
<dbReference type="InterPro" id="IPR049453">
    <property type="entry name" value="Memb_transporter_dom"/>
</dbReference>
<dbReference type="InterPro" id="IPR011701">
    <property type="entry name" value="MFS"/>
</dbReference>
<dbReference type="InterPro" id="IPR018823">
    <property type="entry name" value="ArAE_2_N"/>
</dbReference>
<dbReference type="GO" id="GO:0016020">
    <property type="term" value="C:membrane"/>
    <property type="evidence" value="ECO:0007669"/>
    <property type="project" value="UniProtKB-SubCell"/>
</dbReference>
<evidence type="ECO:0000313" key="8">
    <source>
        <dbReference type="EMBL" id="OAQ65994.2"/>
    </source>
</evidence>
<dbReference type="EMBL" id="LSBJ02000004">
    <property type="protein sequence ID" value="OAQ65994.2"/>
    <property type="molecule type" value="Genomic_DNA"/>
</dbReference>
<feature type="transmembrane region" description="Helical" evidence="6">
    <location>
        <begin position="828"/>
        <end position="845"/>
    </location>
</feature>
<feature type="compositionally biased region" description="Polar residues" evidence="5">
    <location>
        <begin position="35"/>
        <end position="56"/>
    </location>
</feature>
<feature type="transmembrane region" description="Helical" evidence="6">
    <location>
        <begin position="453"/>
        <end position="471"/>
    </location>
</feature>
<feature type="transmembrane region" description="Helical" evidence="6">
    <location>
        <begin position="557"/>
        <end position="575"/>
    </location>
</feature>
<feature type="transmembrane region" description="Helical" evidence="6">
    <location>
        <begin position="705"/>
        <end position="721"/>
    </location>
</feature>
<accession>A0A179FKC3</accession>